<comment type="caution">
    <text evidence="1">The sequence shown here is derived from an EMBL/GenBank/DDBJ whole genome shotgun (WGS) entry which is preliminary data.</text>
</comment>
<protein>
    <submittedName>
        <fullName evidence="1">Uncharacterized protein</fullName>
    </submittedName>
</protein>
<evidence type="ECO:0000313" key="2">
    <source>
        <dbReference type="Proteomes" id="UP000017174"/>
    </source>
</evidence>
<dbReference type="EMBL" id="AXZG01000010">
    <property type="protein sequence ID" value="ERT67437.1"/>
    <property type="molecule type" value="Genomic_DNA"/>
</dbReference>
<dbReference type="HOGENOM" id="CLU_3140266_0_0_11"/>
<evidence type="ECO:0000313" key="1">
    <source>
        <dbReference type="EMBL" id="ERT67437.1"/>
    </source>
</evidence>
<dbReference type="Proteomes" id="UP000017174">
    <property type="component" value="Unassembled WGS sequence"/>
</dbReference>
<dbReference type="AlphaFoldDB" id="U7V6V3"/>
<proteinExistence type="predicted"/>
<organism evidence="1 2">
    <name type="scientific">Rothia aeria F0184</name>
    <dbReference type="NCBI Taxonomy" id="888019"/>
    <lineage>
        <taxon>Bacteria</taxon>
        <taxon>Bacillati</taxon>
        <taxon>Actinomycetota</taxon>
        <taxon>Actinomycetes</taxon>
        <taxon>Micrococcales</taxon>
        <taxon>Micrococcaceae</taxon>
        <taxon>Rothia</taxon>
    </lineage>
</organism>
<reference evidence="1 2" key="1">
    <citation type="submission" date="2013-08" db="EMBL/GenBank/DDBJ databases">
        <authorList>
            <person name="Weinstock G."/>
            <person name="Sodergren E."/>
            <person name="Wylie T."/>
            <person name="Fulton L."/>
            <person name="Fulton R."/>
            <person name="Fronick C."/>
            <person name="O'Laughlin M."/>
            <person name="Godfrey J."/>
            <person name="Miner T."/>
            <person name="Herter B."/>
            <person name="Appelbaum E."/>
            <person name="Cordes M."/>
            <person name="Lek S."/>
            <person name="Wollam A."/>
            <person name="Pepin K.H."/>
            <person name="Palsikar V.B."/>
            <person name="Mitreva M."/>
            <person name="Wilson R.K."/>
        </authorList>
    </citation>
    <scope>NUCLEOTIDE SEQUENCE [LARGE SCALE GENOMIC DNA]</scope>
    <source>
        <strain evidence="1 2">F0184</strain>
    </source>
</reference>
<name>U7V6V3_9MICC</name>
<sequence>MLLLRMHPQGAYVKPPPYCSSLQDGGGFLYLRFFDRCGSALGSAFGADA</sequence>
<accession>U7V6V3</accession>
<gene>
    <name evidence="1" type="ORF">HMPREF0742_00342</name>
</gene>